<feature type="region of interest" description="Disordered" evidence="1">
    <location>
        <begin position="112"/>
        <end position="152"/>
    </location>
</feature>
<accession>A0A6A5W1G7</accession>
<organism evidence="2 3">
    <name type="scientific">Amniculicola lignicola CBS 123094</name>
    <dbReference type="NCBI Taxonomy" id="1392246"/>
    <lineage>
        <taxon>Eukaryota</taxon>
        <taxon>Fungi</taxon>
        <taxon>Dikarya</taxon>
        <taxon>Ascomycota</taxon>
        <taxon>Pezizomycotina</taxon>
        <taxon>Dothideomycetes</taxon>
        <taxon>Pleosporomycetidae</taxon>
        <taxon>Pleosporales</taxon>
        <taxon>Amniculicolaceae</taxon>
        <taxon>Amniculicola</taxon>
    </lineage>
</organism>
<feature type="region of interest" description="Disordered" evidence="1">
    <location>
        <begin position="288"/>
        <end position="325"/>
    </location>
</feature>
<evidence type="ECO:0000256" key="1">
    <source>
        <dbReference type="SAM" id="MobiDB-lite"/>
    </source>
</evidence>
<evidence type="ECO:0000313" key="2">
    <source>
        <dbReference type="EMBL" id="KAF1994759.1"/>
    </source>
</evidence>
<sequence length="519" mass="58230">MPTAASISKASSFRDPDRQQAISRPLQPRTAARAQTPTVHLSTNKRKPLGEVVNIGYRPNSNHPHGISNSILKASTPLEKPRRAAWRPAPPSNPESTEYLWAAVRNMSAHGSSIPIAPGRRGHGRRVGTGRGRGAGRQANEEIPPSPPGSRLEVQSISESLRSKSTIRTTKTQATGPRNARFEDAILIPHGITIDHARRLTAGASQYFGTAPVPNDNYHSVEGLDHIKIWLDTSHEQLTEITAEYQEMRRRNLCEDEYATFAKENVFKGPRRAGQPAQDERFRIERMVNPSLQPDRSGTWEKPPRHPNTTSADETPEEPCVGGNSSEWSWDVRPDCSYWLSLQGFNPKWLFQVKDVTYVKDGMVACPYFTIEFKRDGESDDNAIKQVAAAGSIALYNRFRLYRHALRLFHKNQNKHANFKPTPWQQLRHFGLTFIGSTFEVWEIKPVSTENNEWAGCTMERLQGGDCQQSIYNTLELMRWTNEIHRWGLSVHGPAVKDEIKVCLNDGGVRTSDFGVGGG</sequence>
<dbReference type="OrthoDB" id="5426911at2759"/>
<gene>
    <name evidence="2" type="ORF">P154DRAFT_526852</name>
</gene>
<name>A0A6A5W1G7_9PLEO</name>
<feature type="compositionally biased region" description="Polar residues" evidence="1">
    <location>
        <begin position="1"/>
        <end position="11"/>
    </location>
</feature>
<feature type="compositionally biased region" description="Polar residues" evidence="1">
    <location>
        <begin position="33"/>
        <end position="42"/>
    </location>
</feature>
<feature type="region of interest" description="Disordered" evidence="1">
    <location>
        <begin position="1"/>
        <end position="50"/>
    </location>
</feature>
<dbReference type="EMBL" id="ML977652">
    <property type="protein sequence ID" value="KAF1994759.1"/>
    <property type="molecule type" value="Genomic_DNA"/>
</dbReference>
<dbReference type="Proteomes" id="UP000799779">
    <property type="component" value="Unassembled WGS sequence"/>
</dbReference>
<evidence type="ECO:0000313" key="3">
    <source>
        <dbReference type="Proteomes" id="UP000799779"/>
    </source>
</evidence>
<proteinExistence type="predicted"/>
<keyword evidence="3" id="KW-1185">Reference proteome</keyword>
<reference evidence="2" key="1">
    <citation type="journal article" date="2020" name="Stud. Mycol.">
        <title>101 Dothideomycetes genomes: a test case for predicting lifestyles and emergence of pathogens.</title>
        <authorList>
            <person name="Haridas S."/>
            <person name="Albert R."/>
            <person name="Binder M."/>
            <person name="Bloem J."/>
            <person name="Labutti K."/>
            <person name="Salamov A."/>
            <person name="Andreopoulos B."/>
            <person name="Baker S."/>
            <person name="Barry K."/>
            <person name="Bills G."/>
            <person name="Bluhm B."/>
            <person name="Cannon C."/>
            <person name="Castanera R."/>
            <person name="Culley D."/>
            <person name="Daum C."/>
            <person name="Ezra D."/>
            <person name="Gonzalez J."/>
            <person name="Henrissat B."/>
            <person name="Kuo A."/>
            <person name="Liang C."/>
            <person name="Lipzen A."/>
            <person name="Lutzoni F."/>
            <person name="Magnuson J."/>
            <person name="Mondo S."/>
            <person name="Nolan M."/>
            <person name="Ohm R."/>
            <person name="Pangilinan J."/>
            <person name="Park H.-J."/>
            <person name="Ramirez L."/>
            <person name="Alfaro M."/>
            <person name="Sun H."/>
            <person name="Tritt A."/>
            <person name="Yoshinaga Y."/>
            <person name="Zwiers L.-H."/>
            <person name="Turgeon B."/>
            <person name="Goodwin S."/>
            <person name="Spatafora J."/>
            <person name="Crous P."/>
            <person name="Grigoriev I."/>
        </authorList>
    </citation>
    <scope>NUCLEOTIDE SEQUENCE</scope>
    <source>
        <strain evidence="2">CBS 123094</strain>
    </source>
</reference>
<dbReference type="AlphaFoldDB" id="A0A6A5W1G7"/>
<protein>
    <submittedName>
        <fullName evidence="2">Uncharacterized protein</fullName>
    </submittedName>
</protein>